<feature type="transmembrane region" description="Helical" evidence="5">
    <location>
        <begin position="247"/>
        <end position="273"/>
    </location>
</feature>
<name>A0A2T4Z4C6_9BACL</name>
<dbReference type="Pfam" id="PF00361">
    <property type="entry name" value="Proton_antipo_M"/>
    <property type="match status" value="1"/>
</dbReference>
<dbReference type="EMBL" id="PZZP01000002">
    <property type="protein sequence ID" value="PTM56739.1"/>
    <property type="molecule type" value="Genomic_DNA"/>
</dbReference>
<dbReference type="InterPro" id="IPR001750">
    <property type="entry name" value="ND/Mrp_TM"/>
</dbReference>
<dbReference type="RefSeq" id="WP_107728045.1">
    <property type="nucleotide sequence ID" value="NZ_PZZP01000002.1"/>
</dbReference>
<keyword evidence="5" id="KW-1003">Cell membrane</keyword>
<feature type="transmembrane region" description="Helical" evidence="5">
    <location>
        <begin position="456"/>
        <end position="475"/>
    </location>
</feature>
<keyword evidence="5" id="KW-0520">NAD</keyword>
<keyword evidence="5" id="KW-0813">Transport</keyword>
<keyword evidence="9" id="KW-1185">Reference proteome</keyword>
<feature type="transmembrane region" description="Helical" evidence="5">
    <location>
        <begin position="80"/>
        <end position="100"/>
    </location>
</feature>
<dbReference type="GO" id="GO:0008137">
    <property type="term" value="F:NADH dehydrogenase (ubiquinone) activity"/>
    <property type="evidence" value="ECO:0007669"/>
    <property type="project" value="InterPro"/>
</dbReference>
<evidence type="ECO:0000256" key="1">
    <source>
        <dbReference type="ARBA" id="ARBA00004651"/>
    </source>
</evidence>
<proteinExistence type="inferred from homology"/>
<keyword evidence="3 5" id="KW-1133">Transmembrane helix</keyword>
<dbReference type="GO" id="GO:0048038">
    <property type="term" value="F:quinone binding"/>
    <property type="evidence" value="ECO:0007669"/>
    <property type="project" value="UniProtKB-KW"/>
</dbReference>
<evidence type="ECO:0000259" key="7">
    <source>
        <dbReference type="Pfam" id="PF00361"/>
    </source>
</evidence>
<comment type="caution">
    <text evidence="8">The sequence shown here is derived from an EMBL/GenBank/DDBJ whole genome shotgun (WGS) entry which is preliminary data.</text>
</comment>
<accession>A0A2T4Z4C6</accession>
<organism evidence="8 9">
    <name type="scientific">Desmospora activa DSM 45169</name>
    <dbReference type="NCBI Taxonomy" id="1121389"/>
    <lineage>
        <taxon>Bacteria</taxon>
        <taxon>Bacillati</taxon>
        <taxon>Bacillota</taxon>
        <taxon>Bacilli</taxon>
        <taxon>Bacillales</taxon>
        <taxon>Thermoactinomycetaceae</taxon>
        <taxon>Desmospora</taxon>
    </lineage>
</organism>
<comment type="subunit">
    <text evidence="5">NDH-1 is composed of 14 different subunits. Subunits NuoA, H, J, K, L, M, N constitute the membrane sector of the complex.</text>
</comment>
<feature type="transmembrane region" description="Helical" evidence="5">
    <location>
        <begin position="313"/>
        <end position="333"/>
    </location>
</feature>
<dbReference type="GO" id="GO:0005886">
    <property type="term" value="C:plasma membrane"/>
    <property type="evidence" value="ECO:0007669"/>
    <property type="project" value="UniProtKB-SubCell"/>
</dbReference>
<feature type="transmembrane region" description="Helical" evidence="5">
    <location>
        <begin position="164"/>
        <end position="187"/>
    </location>
</feature>
<feature type="transmembrane region" description="Helical" evidence="5">
    <location>
        <begin position="40"/>
        <end position="60"/>
    </location>
</feature>
<reference evidence="8 9" key="1">
    <citation type="submission" date="2018-04" db="EMBL/GenBank/DDBJ databases">
        <title>Genomic Encyclopedia of Archaeal and Bacterial Type Strains, Phase II (KMG-II): from individual species to whole genera.</title>
        <authorList>
            <person name="Goeker M."/>
        </authorList>
    </citation>
    <scope>NUCLEOTIDE SEQUENCE [LARGE SCALE GENOMIC DNA]</scope>
    <source>
        <strain evidence="8 9">DSM 45169</strain>
    </source>
</reference>
<keyword evidence="5" id="KW-1278">Translocase</keyword>
<dbReference type="NCBIfam" id="TIGR01770">
    <property type="entry name" value="NDH_I_N"/>
    <property type="match status" value="1"/>
</dbReference>
<dbReference type="GO" id="GO:0050136">
    <property type="term" value="F:NADH dehydrogenase (quinone) (non-electrogenic) activity"/>
    <property type="evidence" value="ECO:0007669"/>
    <property type="project" value="UniProtKB-UniRule"/>
</dbReference>
<sequence length="500" mass="54310">MERYLLDYDWTVMGPELIVLAAAALLSIVDLFLKADSDRRWLGGVGLAAIIAAGVFAAFQLGNPPYEVLADTYRVDDFGLILKLILLAGAALLFLSSLSSVRDDGIQAQGEYYYLLLAALLGGMLMTASADMITLFVGLELLSISSYILVGLRKRRMESAEAAWKYVVMGGVSSAFILYGMSFAYGLTGTTNLYEMQARLADAYGGGYELFVYLSLFLMLFGFGFKVAAAPFHMWAPDVYQGAATTVTAFLSVVSKTAAFALIFRVVFGGYYFLYQSQMEEPLSAQALLILAAASMVVGNTIALRQINLKRMLAYSSVAHAGYMLVPLATLGFLFESLIYYLIAYLFMTLGAFVVLMLVEHRTGAETLHAFAGLSRKNPLLAAAMALFMVSLAGIPITAGFIGKFYILMGAVGTDHLWLAGLMLVTTVVSYYYYFGVIRMMYFRTPLTSERFPLPIGAGIVILVSVVGTLALGFMPQWTLDWLATLDWGAALIPIQSGGG</sequence>
<feature type="domain" description="NADH:quinone oxidoreductase/Mrp antiporter transmembrane" evidence="7">
    <location>
        <begin position="129"/>
        <end position="429"/>
    </location>
</feature>
<feature type="transmembrane region" description="Helical" evidence="5">
    <location>
        <begin position="380"/>
        <end position="402"/>
    </location>
</feature>
<comment type="catalytic activity">
    <reaction evidence="5">
        <text>a quinone + NADH + 5 H(+)(in) = a quinol + NAD(+) + 4 H(+)(out)</text>
        <dbReference type="Rhea" id="RHEA:57888"/>
        <dbReference type="ChEBI" id="CHEBI:15378"/>
        <dbReference type="ChEBI" id="CHEBI:24646"/>
        <dbReference type="ChEBI" id="CHEBI:57540"/>
        <dbReference type="ChEBI" id="CHEBI:57945"/>
        <dbReference type="ChEBI" id="CHEBI:132124"/>
    </reaction>
</comment>
<dbReference type="PANTHER" id="PTHR22773">
    <property type="entry name" value="NADH DEHYDROGENASE"/>
    <property type="match status" value="1"/>
</dbReference>
<keyword evidence="5" id="KW-0874">Quinone</keyword>
<feature type="transmembrane region" description="Helical" evidence="5">
    <location>
        <begin position="112"/>
        <end position="129"/>
    </location>
</feature>
<comment type="function">
    <text evidence="5">NDH-1 shuttles electrons from NADH, via FMN and iron-sulfur (Fe-S) centers, to quinones in the respiratory chain. The immediate electron acceptor for the enzyme in this species is believed to be a menaquinone. Couples the redox reaction to proton translocation (for every two electrons transferred, four hydrogen ions are translocated across the cytoplasmic membrane), and thus conserves the redox energy in a proton gradient.</text>
</comment>
<feature type="transmembrane region" description="Helical" evidence="5">
    <location>
        <begin position="135"/>
        <end position="152"/>
    </location>
</feature>
<keyword evidence="4 5" id="KW-0472">Membrane</keyword>
<feature type="transmembrane region" description="Helical" evidence="5">
    <location>
        <begin position="12"/>
        <end position="33"/>
    </location>
</feature>
<evidence type="ECO:0000256" key="5">
    <source>
        <dbReference type="HAMAP-Rule" id="MF_00445"/>
    </source>
</evidence>
<evidence type="ECO:0000313" key="8">
    <source>
        <dbReference type="EMBL" id="PTM56739.1"/>
    </source>
</evidence>
<dbReference type="InterPro" id="IPR010096">
    <property type="entry name" value="NADH-Q_OxRdtase_suN/2"/>
</dbReference>
<dbReference type="HAMAP" id="MF_00445">
    <property type="entry name" value="NDH1_NuoN_1"/>
    <property type="match status" value="1"/>
</dbReference>
<evidence type="ECO:0000256" key="3">
    <source>
        <dbReference type="ARBA" id="ARBA00022989"/>
    </source>
</evidence>
<feature type="transmembrane region" description="Helical" evidence="5">
    <location>
        <begin position="285"/>
        <end position="304"/>
    </location>
</feature>
<feature type="transmembrane region" description="Helical" evidence="5">
    <location>
        <begin position="417"/>
        <end position="435"/>
    </location>
</feature>
<evidence type="ECO:0000256" key="4">
    <source>
        <dbReference type="ARBA" id="ARBA00023136"/>
    </source>
</evidence>
<dbReference type="AlphaFoldDB" id="A0A2T4Z4C6"/>
<dbReference type="Proteomes" id="UP000241639">
    <property type="component" value="Unassembled WGS sequence"/>
</dbReference>
<dbReference type="OrthoDB" id="9811718at2"/>
<gene>
    <name evidence="5" type="primary">nuoN</name>
    <name evidence="8" type="ORF">C8J48_3064</name>
</gene>
<evidence type="ECO:0000313" key="9">
    <source>
        <dbReference type="Proteomes" id="UP000241639"/>
    </source>
</evidence>
<comment type="subcellular location">
    <subcellularLocation>
        <location evidence="1 5">Cell membrane</location>
        <topology evidence="1 5">Multi-pass membrane protein</topology>
    </subcellularLocation>
    <subcellularLocation>
        <location evidence="6">Membrane</location>
        <topology evidence="6">Multi-pass membrane protein</topology>
    </subcellularLocation>
</comment>
<comment type="similarity">
    <text evidence="5">Belongs to the complex I subunit 2 family.</text>
</comment>
<protein>
    <recommendedName>
        <fullName evidence="5">NADH-quinone oxidoreductase subunit N</fullName>
        <ecNumber evidence="5">7.1.1.-</ecNumber>
    </recommendedName>
    <alternativeName>
        <fullName evidence="5">NADH dehydrogenase I subunit N</fullName>
    </alternativeName>
    <alternativeName>
        <fullName evidence="5">NDH-1 subunit N</fullName>
    </alternativeName>
</protein>
<dbReference type="EC" id="7.1.1.-" evidence="5"/>
<feature type="transmembrane region" description="Helical" evidence="5">
    <location>
        <begin position="339"/>
        <end position="359"/>
    </location>
</feature>
<dbReference type="GO" id="GO:0042773">
    <property type="term" value="P:ATP synthesis coupled electron transport"/>
    <property type="evidence" value="ECO:0007669"/>
    <property type="project" value="InterPro"/>
</dbReference>
<feature type="transmembrane region" description="Helical" evidence="5">
    <location>
        <begin position="210"/>
        <end position="235"/>
    </location>
</feature>
<keyword evidence="2 5" id="KW-0812">Transmembrane</keyword>
<evidence type="ECO:0000256" key="2">
    <source>
        <dbReference type="ARBA" id="ARBA00022692"/>
    </source>
</evidence>
<evidence type="ECO:0000256" key="6">
    <source>
        <dbReference type="RuleBase" id="RU000320"/>
    </source>
</evidence>